<protein>
    <submittedName>
        <fullName evidence="2">Uncharacterized protein</fullName>
    </submittedName>
</protein>
<feature type="region of interest" description="Disordered" evidence="1">
    <location>
        <begin position="450"/>
        <end position="478"/>
    </location>
</feature>
<reference evidence="2" key="1">
    <citation type="journal article" date="2020" name="bioRxiv">
        <title>Comparative genomics of Chlamydomonas.</title>
        <authorList>
            <person name="Craig R.J."/>
            <person name="Hasan A.R."/>
            <person name="Ness R.W."/>
            <person name="Keightley P.D."/>
        </authorList>
    </citation>
    <scope>NUCLEOTIDE SEQUENCE</scope>
    <source>
        <strain evidence="2">CCAP 11/70</strain>
    </source>
</reference>
<organism evidence="2 3">
    <name type="scientific">Edaphochlamys debaryana</name>
    <dbReference type="NCBI Taxonomy" id="47281"/>
    <lineage>
        <taxon>Eukaryota</taxon>
        <taxon>Viridiplantae</taxon>
        <taxon>Chlorophyta</taxon>
        <taxon>core chlorophytes</taxon>
        <taxon>Chlorophyceae</taxon>
        <taxon>CS clade</taxon>
        <taxon>Chlamydomonadales</taxon>
        <taxon>Chlamydomonadales incertae sedis</taxon>
        <taxon>Edaphochlamys</taxon>
    </lineage>
</organism>
<dbReference type="EMBL" id="JAEHOE010000020">
    <property type="protein sequence ID" value="KAG2496107.1"/>
    <property type="molecule type" value="Genomic_DNA"/>
</dbReference>
<dbReference type="Proteomes" id="UP000612055">
    <property type="component" value="Unassembled WGS sequence"/>
</dbReference>
<feature type="region of interest" description="Disordered" evidence="1">
    <location>
        <begin position="242"/>
        <end position="274"/>
    </location>
</feature>
<evidence type="ECO:0000313" key="3">
    <source>
        <dbReference type="Proteomes" id="UP000612055"/>
    </source>
</evidence>
<name>A0A836C1Q6_9CHLO</name>
<dbReference type="AlphaFoldDB" id="A0A836C1Q6"/>
<accession>A0A836C1Q6</accession>
<comment type="caution">
    <text evidence="2">The sequence shown here is derived from an EMBL/GenBank/DDBJ whole genome shotgun (WGS) entry which is preliminary data.</text>
</comment>
<proteinExistence type="predicted"/>
<dbReference type="OrthoDB" id="549150at2759"/>
<evidence type="ECO:0000313" key="2">
    <source>
        <dbReference type="EMBL" id="KAG2496107.1"/>
    </source>
</evidence>
<feature type="compositionally biased region" description="Low complexity" evidence="1">
    <location>
        <begin position="450"/>
        <end position="465"/>
    </location>
</feature>
<evidence type="ECO:0000256" key="1">
    <source>
        <dbReference type="SAM" id="MobiDB-lite"/>
    </source>
</evidence>
<keyword evidence="3" id="KW-1185">Reference proteome</keyword>
<sequence length="603" mass="63421">MGDFVCEWIASAFPGDWSAPHGDLPALRNSIATWLAASPDPSLGAYTAYMYRAEWSYQQLQQRAGSAPASGFWPQLRPFLLAPESAGVFVLDSDPQGYELVRLELRALRLAAEAAAAASPHAHQQLAPGVVPVVAAAFPDTHAPGELPEGALRRIIASYLLASPDPRLGPLAASLTQTSKVLRQDHAELWLHPAYARPKLKPFLLAGESRGVFSVESDAAGHEWARLDLDALHRAAAAPAAVAPTSGPATASASCSSASASPAASTRPSSPASSCSSSFHEASGLLAAGLQGACAARRPPAAAAVAARSPAGAAAAASADGGVPTKAHALRSLLSKALLRRFRPPGGRARADTPERRRARLCAMIKRAVGRILVRFAARHQLNLAEVGKWLPSFTWRARPPVSLRALCEEEPDVFRVTEQLLPSGGTCSSVRLVCPALLALAAELAPARPTEVAPPGASPHGAPALPAPPPAGPSDAVKSLVSARFPSPGSGPALEAERIRRGAKRYVAQGLAVAWGHERRLEDVIASLWPHALGPEAGSLEERLRALCGEEPDVFRVTEQRPGTLMVRLVWDELIRLAEAEAEERARAADAAKALEACWDYA</sequence>
<gene>
    <name evidence="2" type="ORF">HYH03_005710</name>
</gene>